<comment type="similarity">
    <text evidence="1">Belongs to the protein kinase superfamily. CAMK Ser/Thr protein kinase family. CHEK2 subfamily.</text>
</comment>
<dbReference type="InterPro" id="IPR011009">
    <property type="entry name" value="Kinase-like_dom_sf"/>
</dbReference>
<dbReference type="Pfam" id="PF00069">
    <property type="entry name" value="Pkinase"/>
    <property type="match status" value="1"/>
</dbReference>
<feature type="compositionally biased region" description="Basic and acidic residues" evidence="11">
    <location>
        <begin position="476"/>
        <end position="485"/>
    </location>
</feature>
<evidence type="ECO:0000256" key="9">
    <source>
        <dbReference type="PIRSR" id="PIRSR630616-3"/>
    </source>
</evidence>
<feature type="domain" description="FHA" evidence="12">
    <location>
        <begin position="103"/>
        <end position="156"/>
    </location>
</feature>
<evidence type="ECO:0000256" key="2">
    <source>
        <dbReference type="ARBA" id="ARBA00022527"/>
    </source>
</evidence>
<sequence>MEEEGTQPLTQPRYDPRRGGQRDSVPNDEADIICILMPSNHPAVEAVALTAQAAPQHILQNGRMSQSDDDDLIEDEESSKQNRKTQDIALRFSSRIHSVRMGFTFGRNPKFCDLLLGKIDNKKFSNRHFRIFINEYGSLMVEDTSTNGTIVDGTALRCEKAKVPEDARHPRHTLHHGAIIELPTMSRQSEEAVRFIVHMPSREGCEDKYRQNLQAYIAYVAQVARQAMVLEEAAKEGHPITMPQTPINAFGKPQQQVTTPHGSILAAATSGNNSHGLNWNGGRKYNVVNRIGSGAFALVYKLSSKRDGEPYAVKEISKDRFMKDGHLGIKFHNELNLIKSLNHPNIVRYIDHHETDTHLFIVMEFMPYGDLTLWTTPGKAMPEFMCADVARQMMQALDYLHKRNITHRDIKPDNILQATDFPYVFKLSDFGLSKIVTSEETFLKTFCGTLLYCAPEIYPDYQGAKRGYQPPTRRTRAGDGRDRPAEPQPYKASVDTWSLAAVLFHLMCGRAPYPGTPGDKGAIMLTTIMNLPVEWNLLDQAGVSENGIDFLKSMLVIDPSQRPSDSTLLEHPWLQGTNGAPAVGTGDELDASQLSLRDRTEANSALDEDDEIEQRDNDLWPGQLGMPMPRITRPPPVGSHPPPPNRLFGEIGSSALRSSGVLGQEAHGALGVPTPTVVPATTGSYHPSSSSASYTDAPHAGYTSAGAQTNSVRYPDLQYSMANPTGAPSLLGAESLVNNFHMASTESAKSREISPALTGSKRPIENASSEDEISTTKRPRTAHSELSSTDRRQSAEPPARRDSDASLIPTTANSPASAQDLNEGDKTSDKGPSRPQSASNLVCKETSRRESPDIPNPPPTAPPSITASLHPTISTDNPATFLRPPVRFGNLIPTRGSIPTVPRVIISSRATTFGRDKNCNFVHPDAMEDRIPKNAIDLQMWYPGIEKDVKGGKTDIECHKDLVAVISTRASRYIKVNGIRLIMGKDRKYFGRLRTGDIITVFEFAEGQTPKTDKDKEFLRFRAEFFIGLSKEVRKPGEPFIVETDDANIRQVLGKKSAESSVAAVSAPGSVSRGSVRRESSNTAAP</sequence>
<evidence type="ECO:0000256" key="8">
    <source>
        <dbReference type="PIRSR" id="PIRSR630616-2"/>
    </source>
</evidence>
<name>A0AA39U914_9LECA</name>
<evidence type="ECO:0000256" key="11">
    <source>
        <dbReference type="SAM" id="MobiDB-lite"/>
    </source>
</evidence>
<evidence type="ECO:0000256" key="1">
    <source>
        <dbReference type="ARBA" id="ARBA00005575"/>
    </source>
</evidence>
<dbReference type="Proteomes" id="UP001166286">
    <property type="component" value="Unassembled WGS sequence"/>
</dbReference>
<feature type="compositionally biased region" description="Low complexity" evidence="11">
    <location>
        <begin position="1059"/>
        <end position="1074"/>
    </location>
</feature>
<evidence type="ECO:0000256" key="7">
    <source>
        <dbReference type="PIRSR" id="PIRSR630616-1"/>
    </source>
</evidence>
<dbReference type="InterPro" id="IPR017441">
    <property type="entry name" value="Protein_kinase_ATP_BS"/>
</dbReference>
<feature type="compositionally biased region" description="Polar residues" evidence="11">
    <location>
        <begin position="808"/>
        <end position="820"/>
    </location>
</feature>
<dbReference type="Gene3D" id="1.10.510.10">
    <property type="entry name" value="Transferase(Phosphotransferase) domain 1"/>
    <property type="match status" value="1"/>
</dbReference>
<dbReference type="InterPro" id="IPR000719">
    <property type="entry name" value="Prot_kinase_dom"/>
</dbReference>
<dbReference type="SMART" id="SM00220">
    <property type="entry name" value="S_TKc"/>
    <property type="match status" value="1"/>
</dbReference>
<proteinExistence type="inferred from homology"/>
<feature type="region of interest" description="Disordered" evidence="11">
    <location>
        <begin position="464"/>
        <end position="490"/>
    </location>
</feature>
<dbReference type="GO" id="GO:0004674">
    <property type="term" value="F:protein serine/threonine kinase activity"/>
    <property type="evidence" value="ECO:0007669"/>
    <property type="project" value="UniProtKB-KW"/>
</dbReference>
<feature type="binding site" evidence="8">
    <location>
        <position position="429"/>
    </location>
    <ligand>
        <name>ATP</name>
        <dbReference type="ChEBI" id="CHEBI:30616"/>
    </ligand>
</feature>
<dbReference type="InterPro" id="IPR008984">
    <property type="entry name" value="SMAD_FHA_dom_sf"/>
</dbReference>
<comment type="caution">
    <text evidence="14">The sequence shown here is derived from an EMBL/GenBank/DDBJ whole genome shotgun (WGS) entry which is preliminary data.</text>
</comment>
<evidence type="ECO:0000256" key="6">
    <source>
        <dbReference type="ARBA" id="ARBA00022840"/>
    </source>
</evidence>
<dbReference type="SUPFAM" id="SSF56112">
    <property type="entry name" value="Protein kinase-like (PK-like)"/>
    <property type="match status" value="1"/>
</dbReference>
<dbReference type="Pfam" id="PF00498">
    <property type="entry name" value="FHA"/>
    <property type="match status" value="1"/>
</dbReference>
<keyword evidence="6 8" id="KW-0067">ATP-binding</keyword>
<evidence type="ECO:0000256" key="4">
    <source>
        <dbReference type="ARBA" id="ARBA00022741"/>
    </source>
</evidence>
<feature type="compositionally biased region" description="Acidic residues" evidence="11">
    <location>
        <begin position="67"/>
        <end position="77"/>
    </location>
</feature>
<evidence type="ECO:0000256" key="10">
    <source>
        <dbReference type="PROSITE-ProRule" id="PRU10141"/>
    </source>
</evidence>
<protein>
    <submittedName>
        <fullName evidence="14">Uncharacterized protein</fullName>
    </submittedName>
</protein>
<evidence type="ECO:0000259" key="12">
    <source>
        <dbReference type="PROSITE" id="PS50006"/>
    </source>
</evidence>
<feature type="binding site" evidence="8 10">
    <location>
        <position position="314"/>
    </location>
    <ligand>
        <name>ATP</name>
        <dbReference type="ChEBI" id="CHEBI:30616"/>
    </ligand>
</feature>
<feature type="region of interest" description="Disordered" evidence="11">
    <location>
        <begin position="1057"/>
        <end position="1086"/>
    </location>
</feature>
<dbReference type="FunFam" id="3.30.200.20:FF:000470">
    <property type="entry name" value="Serine/threonine-protein kinase RAD53"/>
    <property type="match status" value="1"/>
</dbReference>
<dbReference type="PROSITE" id="PS00107">
    <property type="entry name" value="PROTEIN_KINASE_ATP"/>
    <property type="match status" value="1"/>
</dbReference>
<gene>
    <name evidence="14" type="ORF">JMJ35_006478</name>
</gene>
<reference evidence="14" key="1">
    <citation type="submission" date="2023-03" db="EMBL/GenBank/DDBJ databases">
        <title>Complete genome of Cladonia borealis.</title>
        <authorList>
            <person name="Park H."/>
        </authorList>
    </citation>
    <scope>NUCLEOTIDE SEQUENCE</scope>
    <source>
        <strain evidence="14">ANT050790</strain>
    </source>
</reference>
<keyword evidence="3" id="KW-0808">Transferase</keyword>
<feature type="compositionally biased region" description="Basic and acidic residues" evidence="11">
    <location>
        <begin position="788"/>
        <end position="804"/>
    </location>
</feature>
<dbReference type="SUPFAM" id="SSF49879">
    <property type="entry name" value="SMAD/FHA domain"/>
    <property type="match status" value="1"/>
</dbReference>
<keyword evidence="15" id="KW-1185">Reference proteome</keyword>
<feature type="cross-link" description="Glycyl lysine isopeptide (Lys-Gly) (interchain with G-Cter in SUMO2)" evidence="9">
    <location>
        <position position="411"/>
    </location>
</feature>
<feature type="domain" description="Protein kinase" evidence="13">
    <location>
        <begin position="285"/>
        <end position="574"/>
    </location>
</feature>
<organism evidence="14 15">
    <name type="scientific">Cladonia borealis</name>
    <dbReference type="NCBI Taxonomy" id="184061"/>
    <lineage>
        <taxon>Eukaryota</taxon>
        <taxon>Fungi</taxon>
        <taxon>Dikarya</taxon>
        <taxon>Ascomycota</taxon>
        <taxon>Pezizomycotina</taxon>
        <taxon>Lecanoromycetes</taxon>
        <taxon>OSLEUM clade</taxon>
        <taxon>Lecanoromycetidae</taxon>
        <taxon>Lecanorales</taxon>
        <taxon>Lecanorineae</taxon>
        <taxon>Cladoniaceae</taxon>
        <taxon>Cladonia</taxon>
    </lineage>
</organism>
<dbReference type="CDD" id="cd00060">
    <property type="entry name" value="FHA"/>
    <property type="match status" value="1"/>
</dbReference>
<feature type="region of interest" description="Disordered" evidence="11">
    <location>
        <begin position="1"/>
        <end position="26"/>
    </location>
</feature>
<evidence type="ECO:0000313" key="15">
    <source>
        <dbReference type="Proteomes" id="UP001166286"/>
    </source>
</evidence>
<dbReference type="InterPro" id="IPR000253">
    <property type="entry name" value="FHA_dom"/>
</dbReference>
<feature type="region of interest" description="Disordered" evidence="11">
    <location>
        <begin position="60"/>
        <end position="85"/>
    </location>
</feature>
<accession>A0AA39U914</accession>
<evidence type="ECO:0000259" key="13">
    <source>
        <dbReference type="PROSITE" id="PS50011"/>
    </source>
</evidence>
<dbReference type="PROSITE" id="PS50011">
    <property type="entry name" value="PROTEIN_KINASE_DOM"/>
    <property type="match status" value="1"/>
</dbReference>
<dbReference type="AlphaFoldDB" id="A0AA39U914"/>
<evidence type="ECO:0000256" key="5">
    <source>
        <dbReference type="ARBA" id="ARBA00022777"/>
    </source>
</evidence>
<dbReference type="PROSITE" id="PS50006">
    <property type="entry name" value="FHA_DOMAIN"/>
    <property type="match status" value="1"/>
</dbReference>
<evidence type="ECO:0000313" key="14">
    <source>
        <dbReference type="EMBL" id="KAK0510926.1"/>
    </source>
</evidence>
<feature type="compositionally biased region" description="Polar residues" evidence="11">
    <location>
        <begin position="869"/>
        <end position="878"/>
    </location>
</feature>
<dbReference type="GO" id="GO:0005524">
    <property type="term" value="F:ATP binding"/>
    <property type="evidence" value="ECO:0007669"/>
    <property type="project" value="UniProtKB-UniRule"/>
</dbReference>
<feature type="region of interest" description="Disordered" evidence="11">
    <location>
        <begin position="745"/>
        <end position="881"/>
    </location>
</feature>
<dbReference type="SMART" id="SM00240">
    <property type="entry name" value="FHA"/>
    <property type="match status" value="1"/>
</dbReference>
<dbReference type="EMBL" id="JAFEKC020000014">
    <property type="protein sequence ID" value="KAK0510926.1"/>
    <property type="molecule type" value="Genomic_DNA"/>
</dbReference>
<dbReference type="InterPro" id="IPR030616">
    <property type="entry name" value="Aur-like"/>
</dbReference>
<evidence type="ECO:0000256" key="3">
    <source>
        <dbReference type="ARBA" id="ARBA00022679"/>
    </source>
</evidence>
<feature type="active site" description="Proton acceptor" evidence="7">
    <location>
        <position position="409"/>
    </location>
</feature>
<keyword evidence="4 8" id="KW-0547">Nucleotide-binding</keyword>
<keyword evidence="5" id="KW-0418">Kinase</keyword>
<feature type="region of interest" description="Disordered" evidence="11">
    <location>
        <begin position="593"/>
        <end position="612"/>
    </location>
</feature>
<dbReference type="Gene3D" id="2.60.200.20">
    <property type="match status" value="1"/>
</dbReference>
<feature type="compositionally biased region" description="Basic and acidic residues" evidence="11">
    <location>
        <begin position="823"/>
        <end position="832"/>
    </location>
</feature>
<keyword evidence="2" id="KW-0723">Serine/threonine-protein kinase</keyword>
<dbReference type="PANTHER" id="PTHR24350">
    <property type="entry name" value="SERINE/THREONINE-PROTEIN KINASE IAL-RELATED"/>
    <property type="match status" value="1"/>
</dbReference>